<dbReference type="GO" id="GO:0016787">
    <property type="term" value="F:hydrolase activity"/>
    <property type="evidence" value="ECO:0007669"/>
    <property type="project" value="UniProtKB-KW"/>
</dbReference>
<comment type="caution">
    <text evidence="10">The sequence shown here is derived from an EMBL/GenBank/DDBJ whole genome shotgun (WGS) entry which is preliminary data.</text>
</comment>
<reference evidence="11" key="1">
    <citation type="journal article" date="2019" name="Int. J. Syst. Evol. Microbiol.">
        <title>The Global Catalogue of Microorganisms (GCM) 10K type strain sequencing project: providing services to taxonomists for standard genome sequencing and annotation.</title>
        <authorList>
            <consortium name="The Broad Institute Genomics Platform"/>
            <consortium name="The Broad Institute Genome Sequencing Center for Infectious Disease"/>
            <person name="Wu L."/>
            <person name="Ma J."/>
        </authorList>
    </citation>
    <scope>NUCLEOTIDE SEQUENCE [LARGE SCALE GENOMIC DNA]</scope>
    <source>
        <strain evidence="11">JCM 17017</strain>
    </source>
</reference>
<evidence type="ECO:0000313" key="10">
    <source>
        <dbReference type="EMBL" id="GAA3837846.1"/>
    </source>
</evidence>
<dbReference type="InterPro" id="IPR012338">
    <property type="entry name" value="Beta-lactam/transpept-like"/>
</dbReference>
<dbReference type="SUPFAM" id="SSF56601">
    <property type="entry name" value="beta-lactamase/transpeptidase-like"/>
    <property type="match status" value="1"/>
</dbReference>
<evidence type="ECO:0000313" key="11">
    <source>
        <dbReference type="Proteomes" id="UP001501624"/>
    </source>
</evidence>
<evidence type="ECO:0000256" key="7">
    <source>
        <dbReference type="RuleBase" id="RU004016"/>
    </source>
</evidence>
<name>A0ABP7J8N4_9PSEU</name>
<evidence type="ECO:0000256" key="3">
    <source>
        <dbReference type="ARBA" id="ARBA00022801"/>
    </source>
</evidence>
<keyword evidence="4" id="KW-0133">Cell shape</keyword>
<keyword evidence="11" id="KW-1185">Reference proteome</keyword>
<dbReference type="Gene3D" id="3.40.710.10">
    <property type="entry name" value="DD-peptidase/beta-lactamase superfamily"/>
    <property type="match status" value="1"/>
</dbReference>
<dbReference type="InterPro" id="IPR001967">
    <property type="entry name" value="Peptidase_S11_N"/>
</dbReference>
<evidence type="ECO:0000256" key="5">
    <source>
        <dbReference type="ARBA" id="ARBA00022984"/>
    </source>
</evidence>
<evidence type="ECO:0000256" key="1">
    <source>
        <dbReference type="ARBA" id="ARBA00007164"/>
    </source>
</evidence>
<keyword evidence="3 10" id="KW-0378">Hydrolase</keyword>
<keyword evidence="5" id="KW-0573">Peptidoglycan synthesis</keyword>
<keyword evidence="2" id="KW-0732">Signal</keyword>
<dbReference type="PANTHER" id="PTHR21581">
    <property type="entry name" value="D-ALANYL-D-ALANINE CARBOXYPEPTIDASE"/>
    <property type="match status" value="1"/>
</dbReference>
<keyword evidence="8" id="KW-0812">Transmembrane</keyword>
<dbReference type="InterPro" id="IPR018044">
    <property type="entry name" value="Peptidase_S11"/>
</dbReference>
<dbReference type="PANTHER" id="PTHR21581:SF33">
    <property type="entry name" value="D-ALANYL-D-ALANINE CARBOXYPEPTIDASE DACB"/>
    <property type="match status" value="1"/>
</dbReference>
<feature type="domain" description="Peptidase S11 D-alanyl-D-alanine carboxypeptidase A N-terminal" evidence="9">
    <location>
        <begin position="82"/>
        <end position="276"/>
    </location>
</feature>
<feature type="transmembrane region" description="Helical" evidence="8">
    <location>
        <begin position="23"/>
        <end position="43"/>
    </location>
</feature>
<sequence>MHGSAGPDTFCVHCGHMRVLGKWWAAAVVAAVVAVVAGVVVVLRVHDDPSTAFQLRDGVAWPAEGQAAVEVEGVGSLGVSGEQTPVPIASVAKVMTAYVVLRDHPLAPGDSGPDIVVDRQAEAEAGNDGESTVWVGAGTEVSERDLLSLMLVPSGNNIARLLARWDAGSEQAFVAKMNRAAAELGMADTTYTGASGVEDSTTSTAADQLRLLREVMRDEVFRAIVAQPSVVVRGVPGRYANTNTLLGKHGVVGVKTGSSTAAGGALMWAARAPGVPGLILGVVLGQGVGGPPAAGLATALATCEPLVEGVQEVLARDS</sequence>
<keyword evidence="6" id="KW-0961">Cell wall biogenesis/degradation</keyword>
<gene>
    <name evidence="10" type="ORF">GCM10022380_64950</name>
</gene>
<dbReference type="Pfam" id="PF00768">
    <property type="entry name" value="Peptidase_S11"/>
    <property type="match status" value="1"/>
</dbReference>
<dbReference type="PRINTS" id="PR00725">
    <property type="entry name" value="DADACBPTASE1"/>
</dbReference>
<dbReference type="EMBL" id="BAABCM010000011">
    <property type="protein sequence ID" value="GAA3837846.1"/>
    <property type="molecule type" value="Genomic_DNA"/>
</dbReference>
<evidence type="ECO:0000256" key="8">
    <source>
        <dbReference type="SAM" id="Phobius"/>
    </source>
</evidence>
<proteinExistence type="inferred from homology"/>
<protein>
    <submittedName>
        <fullName evidence="10">Serine hydrolase</fullName>
    </submittedName>
</protein>
<evidence type="ECO:0000256" key="6">
    <source>
        <dbReference type="ARBA" id="ARBA00023316"/>
    </source>
</evidence>
<evidence type="ECO:0000256" key="4">
    <source>
        <dbReference type="ARBA" id="ARBA00022960"/>
    </source>
</evidence>
<evidence type="ECO:0000256" key="2">
    <source>
        <dbReference type="ARBA" id="ARBA00022729"/>
    </source>
</evidence>
<accession>A0ABP7J8N4</accession>
<comment type="similarity">
    <text evidence="1 7">Belongs to the peptidase S11 family.</text>
</comment>
<evidence type="ECO:0000259" key="9">
    <source>
        <dbReference type="Pfam" id="PF00768"/>
    </source>
</evidence>
<dbReference type="Proteomes" id="UP001501624">
    <property type="component" value="Unassembled WGS sequence"/>
</dbReference>
<keyword evidence="8" id="KW-1133">Transmembrane helix</keyword>
<organism evidence="10 11">
    <name type="scientific">Amycolatopsis tucumanensis</name>
    <dbReference type="NCBI Taxonomy" id="401106"/>
    <lineage>
        <taxon>Bacteria</taxon>
        <taxon>Bacillati</taxon>
        <taxon>Actinomycetota</taxon>
        <taxon>Actinomycetes</taxon>
        <taxon>Pseudonocardiales</taxon>
        <taxon>Pseudonocardiaceae</taxon>
        <taxon>Amycolatopsis</taxon>
    </lineage>
</organism>
<keyword evidence="8" id="KW-0472">Membrane</keyword>